<dbReference type="InterPro" id="IPR036388">
    <property type="entry name" value="WH-like_DNA-bd_sf"/>
</dbReference>
<dbReference type="RefSeq" id="WP_275820353.1">
    <property type="nucleotide sequence ID" value="NZ_JARHUD010000002.1"/>
</dbReference>
<reference evidence="2 3" key="1">
    <citation type="submission" date="2023-03" db="EMBL/GenBank/DDBJ databases">
        <title>Fodinicurvata sp. CAU 1616 isolated from sea sendiment.</title>
        <authorList>
            <person name="Kim W."/>
        </authorList>
    </citation>
    <scope>NUCLEOTIDE SEQUENCE [LARGE SCALE GENOMIC DNA]</scope>
    <source>
        <strain evidence="2 3">CAU 1616</strain>
    </source>
</reference>
<comment type="caution">
    <text evidence="2">The sequence shown here is derived from an EMBL/GenBank/DDBJ whole genome shotgun (WGS) entry which is preliminary data.</text>
</comment>
<dbReference type="PANTHER" id="PTHR33164">
    <property type="entry name" value="TRANSCRIPTIONAL REGULATOR, MARR FAMILY"/>
    <property type="match status" value="1"/>
</dbReference>
<evidence type="ECO:0000313" key="2">
    <source>
        <dbReference type="EMBL" id="MDF2095178.1"/>
    </source>
</evidence>
<dbReference type="Pfam" id="PF12802">
    <property type="entry name" value="MarR_2"/>
    <property type="match status" value="1"/>
</dbReference>
<feature type="domain" description="HTH marR-type" evidence="1">
    <location>
        <begin position="18"/>
        <end position="151"/>
    </location>
</feature>
<protein>
    <submittedName>
        <fullName evidence="2">MarR family winged helix-turn-helix transcriptional regulator</fullName>
    </submittedName>
</protein>
<dbReference type="InterPro" id="IPR039422">
    <property type="entry name" value="MarR/SlyA-like"/>
</dbReference>
<accession>A0ABT5YJZ1</accession>
<evidence type="ECO:0000313" key="3">
    <source>
        <dbReference type="Proteomes" id="UP001215503"/>
    </source>
</evidence>
<name>A0ABT5YJZ1_9PROT</name>
<dbReference type="SMART" id="SM00347">
    <property type="entry name" value="HTH_MARR"/>
    <property type="match status" value="1"/>
</dbReference>
<dbReference type="Proteomes" id="UP001215503">
    <property type="component" value="Unassembled WGS sequence"/>
</dbReference>
<dbReference type="InterPro" id="IPR000835">
    <property type="entry name" value="HTH_MarR-typ"/>
</dbReference>
<keyword evidence="3" id="KW-1185">Reference proteome</keyword>
<evidence type="ECO:0000259" key="1">
    <source>
        <dbReference type="PROSITE" id="PS50995"/>
    </source>
</evidence>
<sequence>MSQKDSTSTRRTEVSDELAALVSTINAFSRRLGRKLSRRDPSFRLGDWLLLKRLSGAPSNQMAELAKQLGVSRQRAQKQVAELVMQGYLVTAGDPKDERRKRVELTEQGWERLRSMDALIEAETPEFPPEILSAWRIQLQRMTGLSEKGKASDKGG</sequence>
<dbReference type="PANTHER" id="PTHR33164:SF99">
    <property type="entry name" value="MARR FAMILY REGULATORY PROTEIN"/>
    <property type="match status" value="1"/>
</dbReference>
<dbReference type="EMBL" id="JARHUD010000002">
    <property type="protein sequence ID" value="MDF2095178.1"/>
    <property type="molecule type" value="Genomic_DNA"/>
</dbReference>
<dbReference type="SUPFAM" id="SSF46785">
    <property type="entry name" value="Winged helix' DNA-binding domain"/>
    <property type="match status" value="1"/>
</dbReference>
<organism evidence="2 3">
    <name type="scientific">Aquibaculum arenosum</name>
    <dbReference type="NCBI Taxonomy" id="3032591"/>
    <lineage>
        <taxon>Bacteria</taxon>
        <taxon>Pseudomonadati</taxon>
        <taxon>Pseudomonadota</taxon>
        <taxon>Alphaproteobacteria</taxon>
        <taxon>Rhodospirillales</taxon>
        <taxon>Rhodovibrionaceae</taxon>
        <taxon>Aquibaculum</taxon>
    </lineage>
</organism>
<dbReference type="PROSITE" id="PS50995">
    <property type="entry name" value="HTH_MARR_2"/>
    <property type="match status" value="1"/>
</dbReference>
<gene>
    <name evidence="2" type="ORF">P2G67_04225</name>
</gene>
<dbReference type="InterPro" id="IPR036390">
    <property type="entry name" value="WH_DNA-bd_sf"/>
</dbReference>
<dbReference type="Gene3D" id="1.10.10.10">
    <property type="entry name" value="Winged helix-like DNA-binding domain superfamily/Winged helix DNA-binding domain"/>
    <property type="match status" value="1"/>
</dbReference>
<proteinExistence type="predicted"/>